<organism evidence="2 3">
    <name type="scientific">Petrolisthes manimaculis</name>
    <dbReference type="NCBI Taxonomy" id="1843537"/>
    <lineage>
        <taxon>Eukaryota</taxon>
        <taxon>Metazoa</taxon>
        <taxon>Ecdysozoa</taxon>
        <taxon>Arthropoda</taxon>
        <taxon>Crustacea</taxon>
        <taxon>Multicrustacea</taxon>
        <taxon>Malacostraca</taxon>
        <taxon>Eumalacostraca</taxon>
        <taxon>Eucarida</taxon>
        <taxon>Decapoda</taxon>
        <taxon>Pleocyemata</taxon>
        <taxon>Anomura</taxon>
        <taxon>Galatheoidea</taxon>
        <taxon>Porcellanidae</taxon>
        <taxon>Petrolisthes</taxon>
    </lineage>
</organism>
<sequence>MTLALVGGLYGRRANSTQVNPTQAKPSEAKSSEAKPLCPCLQVYHINQHKPQRNGTEDKISKLLHLSFRTLDHT</sequence>
<proteinExistence type="predicted"/>
<evidence type="ECO:0000313" key="2">
    <source>
        <dbReference type="EMBL" id="KAK4308686.1"/>
    </source>
</evidence>
<feature type="compositionally biased region" description="Polar residues" evidence="1">
    <location>
        <begin position="14"/>
        <end position="25"/>
    </location>
</feature>
<evidence type="ECO:0000313" key="3">
    <source>
        <dbReference type="Proteomes" id="UP001292094"/>
    </source>
</evidence>
<comment type="caution">
    <text evidence="2">The sequence shown here is derived from an EMBL/GenBank/DDBJ whole genome shotgun (WGS) entry which is preliminary data.</text>
</comment>
<dbReference type="EMBL" id="JAWZYT010001858">
    <property type="protein sequence ID" value="KAK4308686.1"/>
    <property type="molecule type" value="Genomic_DNA"/>
</dbReference>
<name>A0AAE1PI46_9EUCA</name>
<protein>
    <submittedName>
        <fullName evidence="2">Uncharacterized protein</fullName>
    </submittedName>
</protein>
<accession>A0AAE1PI46</accession>
<evidence type="ECO:0000256" key="1">
    <source>
        <dbReference type="SAM" id="MobiDB-lite"/>
    </source>
</evidence>
<dbReference type="AlphaFoldDB" id="A0AAE1PI46"/>
<dbReference type="Proteomes" id="UP001292094">
    <property type="component" value="Unassembled WGS sequence"/>
</dbReference>
<gene>
    <name evidence="2" type="ORF">Pmani_019637</name>
</gene>
<feature type="region of interest" description="Disordered" evidence="1">
    <location>
        <begin position="12"/>
        <end position="32"/>
    </location>
</feature>
<reference evidence="2" key="1">
    <citation type="submission" date="2023-11" db="EMBL/GenBank/DDBJ databases">
        <title>Genome assemblies of two species of porcelain crab, Petrolisthes cinctipes and Petrolisthes manimaculis (Anomura: Porcellanidae).</title>
        <authorList>
            <person name="Angst P."/>
        </authorList>
    </citation>
    <scope>NUCLEOTIDE SEQUENCE</scope>
    <source>
        <strain evidence="2">PB745_02</strain>
        <tissue evidence="2">Gill</tissue>
    </source>
</reference>
<keyword evidence="3" id="KW-1185">Reference proteome</keyword>